<evidence type="ECO:0000313" key="3">
    <source>
        <dbReference type="EMBL" id="XDQ07320.1"/>
    </source>
</evidence>
<dbReference type="EMBL" id="CP163431">
    <property type="protein sequence ID" value="XDQ07320.1"/>
    <property type="molecule type" value="Genomic_DNA"/>
</dbReference>
<accession>A0AB39MLL5</accession>
<dbReference type="AlphaFoldDB" id="A0AB39MLL5"/>
<keyword evidence="2" id="KW-0560">Oxidoreductase</keyword>
<proteinExistence type="inferred from homology"/>
<dbReference type="SUPFAM" id="SSF51735">
    <property type="entry name" value="NAD(P)-binding Rossmann-fold domains"/>
    <property type="match status" value="1"/>
</dbReference>
<sequence>MARRPIDVTIPDFTGKRVVLTGGSDGMGLIIATRLAAAGAELILPVRNQRKGEAALTAIREREPKASVSLRSLDLSSLESAAALGEALRQEGDPIHVFIGNAGVMNPPERQTTVDGFELQFGTNHLGHAALIGHLLPLLRAGHARVTLQLSIAANRGAVNWDDLNWERSYNSMGAYSQSKIAYGLFGLDLDRRSRACGWGISANLAHPGIAPTNLLAARPEIGRTESVPARRVITTLSRLGITGTVTSAGLPALMAATTPGDQGGKFFGPNGVGGVGGRPTEQKLYSRLRSPEDARRMWDLTQQLTQVPLSTT</sequence>
<reference evidence="3" key="1">
    <citation type="submission" date="2024-07" db="EMBL/GenBank/DDBJ databases">
        <authorList>
            <person name="Yu S.T."/>
        </authorList>
    </citation>
    <scope>NUCLEOTIDE SEQUENCE</scope>
    <source>
        <strain evidence="3">R08</strain>
    </source>
</reference>
<dbReference type="Gene3D" id="3.40.50.720">
    <property type="entry name" value="NAD(P)-binding Rossmann-like Domain"/>
    <property type="match status" value="1"/>
</dbReference>
<dbReference type="InterPro" id="IPR002347">
    <property type="entry name" value="SDR_fam"/>
</dbReference>
<dbReference type="RefSeq" id="WP_369192109.1">
    <property type="nucleotide sequence ID" value="NZ_CP163431.1"/>
</dbReference>
<dbReference type="NCBIfam" id="NF004513">
    <property type="entry name" value="PRK05854.1"/>
    <property type="match status" value="1"/>
</dbReference>
<dbReference type="PRINTS" id="PR00081">
    <property type="entry name" value="GDHRDH"/>
</dbReference>
<gene>
    <name evidence="3" type="ORF">AB5J58_47170</name>
</gene>
<dbReference type="PANTHER" id="PTHR24320:SF148">
    <property type="entry name" value="NAD(P)-BINDING ROSSMANN-FOLD SUPERFAMILY PROTEIN"/>
    <property type="match status" value="1"/>
</dbReference>
<protein>
    <submittedName>
        <fullName evidence="3">SDR family oxidoreductase</fullName>
    </submittedName>
</protein>
<dbReference type="PANTHER" id="PTHR24320">
    <property type="entry name" value="RETINOL DEHYDROGENASE"/>
    <property type="match status" value="1"/>
</dbReference>
<dbReference type="GO" id="GO:0016491">
    <property type="term" value="F:oxidoreductase activity"/>
    <property type="evidence" value="ECO:0007669"/>
    <property type="project" value="UniProtKB-KW"/>
</dbReference>
<dbReference type="InterPro" id="IPR036291">
    <property type="entry name" value="NAD(P)-bd_dom_sf"/>
</dbReference>
<name>A0AB39MLL5_9ACTN</name>
<organism evidence="3">
    <name type="scientific">Streptomyces sp. R08</name>
    <dbReference type="NCBI Taxonomy" id="3238624"/>
    <lineage>
        <taxon>Bacteria</taxon>
        <taxon>Bacillati</taxon>
        <taxon>Actinomycetota</taxon>
        <taxon>Actinomycetes</taxon>
        <taxon>Kitasatosporales</taxon>
        <taxon>Streptomycetaceae</taxon>
        <taxon>Streptomyces</taxon>
    </lineage>
</organism>
<evidence type="ECO:0000256" key="2">
    <source>
        <dbReference type="ARBA" id="ARBA00023002"/>
    </source>
</evidence>
<comment type="similarity">
    <text evidence="1">Belongs to the short-chain dehydrogenases/reductases (SDR) family.</text>
</comment>
<dbReference type="Pfam" id="PF00106">
    <property type="entry name" value="adh_short"/>
    <property type="match status" value="1"/>
</dbReference>
<evidence type="ECO:0000256" key="1">
    <source>
        <dbReference type="ARBA" id="ARBA00006484"/>
    </source>
</evidence>